<proteinExistence type="predicted"/>
<evidence type="ECO:0000313" key="3">
    <source>
        <dbReference type="Proteomes" id="UP000054498"/>
    </source>
</evidence>
<dbReference type="KEGG" id="mng:MNEG_7754"/>
<dbReference type="Proteomes" id="UP000054498">
    <property type="component" value="Unassembled WGS sequence"/>
</dbReference>
<evidence type="ECO:0000313" key="2">
    <source>
        <dbReference type="EMBL" id="KIZ00209.1"/>
    </source>
</evidence>
<keyword evidence="3" id="KW-1185">Reference proteome</keyword>
<name>A0A0D2KYB4_9CHLO</name>
<dbReference type="RefSeq" id="XP_013899228.1">
    <property type="nucleotide sequence ID" value="XM_014043774.1"/>
</dbReference>
<evidence type="ECO:0000259" key="1">
    <source>
        <dbReference type="Pfam" id="PF06911"/>
    </source>
</evidence>
<dbReference type="InterPro" id="IPR009686">
    <property type="entry name" value="Senescence/spartin_C"/>
</dbReference>
<dbReference type="AlphaFoldDB" id="A0A0D2KYB4"/>
<dbReference type="GeneID" id="25740630"/>
<organism evidence="2 3">
    <name type="scientific">Monoraphidium neglectum</name>
    <dbReference type="NCBI Taxonomy" id="145388"/>
    <lineage>
        <taxon>Eukaryota</taxon>
        <taxon>Viridiplantae</taxon>
        <taxon>Chlorophyta</taxon>
        <taxon>core chlorophytes</taxon>
        <taxon>Chlorophyceae</taxon>
        <taxon>CS clade</taxon>
        <taxon>Sphaeropleales</taxon>
        <taxon>Selenastraceae</taxon>
        <taxon>Monoraphidium</taxon>
    </lineage>
</organism>
<dbReference type="EMBL" id="KK101623">
    <property type="protein sequence ID" value="KIZ00209.1"/>
    <property type="molecule type" value="Genomic_DNA"/>
</dbReference>
<feature type="domain" description="Senescence" evidence="1">
    <location>
        <begin position="37"/>
        <end position="198"/>
    </location>
</feature>
<dbReference type="OrthoDB" id="10401379at2759"/>
<protein>
    <recommendedName>
        <fullName evidence="1">Senescence domain-containing protein</fullName>
    </recommendedName>
</protein>
<accession>A0A0D2KYB4</accession>
<reference evidence="2 3" key="1">
    <citation type="journal article" date="2013" name="BMC Genomics">
        <title>Reconstruction of the lipid metabolism for the microalga Monoraphidium neglectum from its genome sequence reveals characteristics suitable for biofuel production.</title>
        <authorList>
            <person name="Bogen C."/>
            <person name="Al-Dilaimi A."/>
            <person name="Albersmeier A."/>
            <person name="Wichmann J."/>
            <person name="Grundmann M."/>
            <person name="Rupp O."/>
            <person name="Lauersen K.J."/>
            <person name="Blifernez-Klassen O."/>
            <person name="Kalinowski J."/>
            <person name="Goesmann A."/>
            <person name="Mussgnug J.H."/>
            <person name="Kruse O."/>
        </authorList>
    </citation>
    <scope>NUCLEOTIDE SEQUENCE [LARGE SCALE GENOMIC DNA]</scope>
    <source>
        <strain evidence="2 3">SAG 48.87</strain>
    </source>
</reference>
<gene>
    <name evidence="2" type="ORF">MNEG_7754</name>
</gene>
<sequence>MVAVANQAANAAEAGIAGFARHKVDAARQRGLAATQVHVEPYMLQRLQLVTWVSQHPSAAAAFIAAGAGDAYSLLFRLAFRAASQIVDPWVKALREQADRGASRGSKPAVLVRALTLQASEIASLEIICAALVLAYAQVYDAFEAAARVIFDSATSAGQSYLAESYGGELAAVTGEGVQIAGHLFALTASWARLLGRAFISRPTQRRARELLLREVPGVQIEPDHDEE</sequence>
<dbReference type="Pfam" id="PF06911">
    <property type="entry name" value="Senescence"/>
    <property type="match status" value="1"/>
</dbReference>